<keyword evidence="6" id="KW-1185">Reference proteome</keyword>
<evidence type="ECO:0000256" key="3">
    <source>
        <dbReference type="ARBA" id="ARBA00023288"/>
    </source>
</evidence>
<feature type="compositionally biased region" description="Low complexity" evidence="4">
    <location>
        <begin position="456"/>
        <end position="481"/>
    </location>
</feature>
<keyword evidence="2" id="KW-0564">Palmitate</keyword>
<feature type="region of interest" description="Disordered" evidence="4">
    <location>
        <begin position="444"/>
        <end position="601"/>
    </location>
</feature>
<keyword evidence="1" id="KW-0519">Myristate</keyword>
<gene>
    <name evidence="5" type="ORF">C6P40_001626</name>
</gene>
<protein>
    <submittedName>
        <fullName evidence="5">Uncharacterized protein</fullName>
    </submittedName>
</protein>
<evidence type="ECO:0000256" key="2">
    <source>
        <dbReference type="ARBA" id="ARBA00023139"/>
    </source>
</evidence>
<feature type="region of interest" description="Disordered" evidence="4">
    <location>
        <begin position="340"/>
        <end position="374"/>
    </location>
</feature>
<feature type="compositionally biased region" description="Basic and acidic residues" evidence="4">
    <location>
        <begin position="559"/>
        <end position="601"/>
    </location>
</feature>
<evidence type="ECO:0000256" key="4">
    <source>
        <dbReference type="SAM" id="MobiDB-lite"/>
    </source>
</evidence>
<feature type="compositionally biased region" description="Polar residues" evidence="4">
    <location>
        <begin position="516"/>
        <end position="550"/>
    </location>
</feature>
<feature type="region of interest" description="Disordered" evidence="4">
    <location>
        <begin position="1"/>
        <end position="80"/>
    </location>
</feature>
<dbReference type="GO" id="GO:0003677">
    <property type="term" value="F:DNA binding"/>
    <property type="evidence" value="ECO:0007669"/>
    <property type="project" value="InterPro"/>
</dbReference>
<dbReference type="InterPro" id="IPR031632">
    <property type="entry name" value="SVIP"/>
</dbReference>
<dbReference type="PRINTS" id="PR00929">
    <property type="entry name" value="ATHOOK"/>
</dbReference>
<keyword evidence="3" id="KW-0449">Lipoprotein</keyword>
<evidence type="ECO:0000313" key="5">
    <source>
        <dbReference type="EMBL" id="KAG0691342.1"/>
    </source>
</evidence>
<feature type="compositionally biased region" description="Acidic residues" evidence="4">
    <location>
        <begin position="38"/>
        <end position="53"/>
    </location>
</feature>
<dbReference type="Proteomes" id="UP000697127">
    <property type="component" value="Unassembled WGS sequence"/>
</dbReference>
<accession>A0A9P6WRF1</accession>
<feature type="compositionally biased region" description="Low complexity" evidence="4">
    <location>
        <begin position="106"/>
        <end position="115"/>
    </location>
</feature>
<feature type="region of interest" description="Disordered" evidence="4">
    <location>
        <begin position="100"/>
        <end position="160"/>
    </location>
</feature>
<feature type="compositionally biased region" description="Basic and acidic residues" evidence="4">
    <location>
        <begin position="25"/>
        <end position="37"/>
    </location>
</feature>
<evidence type="ECO:0000313" key="6">
    <source>
        <dbReference type="Proteomes" id="UP000697127"/>
    </source>
</evidence>
<name>A0A9P6WRF1_9ASCO</name>
<feature type="region of interest" description="Disordered" evidence="4">
    <location>
        <begin position="229"/>
        <end position="296"/>
    </location>
</feature>
<reference evidence="5" key="1">
    <citation type="submission" date="2020-11" db="EMBL/GenBank/DDBJ databases">
        <title>Kefir isolates.</title>
        <authorList>
            <person name="Marcisauskas S."/>
            <person name="Kim Y."/>
            <person name="Blasche S."/>
        </authorList>
    </citation>
    <scope>NUCLEOTIDE SEQUENCE</scope>
    <source>
        <strain evidence="5">Olga-1</strain>
    </source>
</reference>
<evidence type="ECO:0000256" key="1">
    <source>
        <dbReference type="ARBA" id="ARBA00022707"/>
    </source>
</evidence>
<dbReference type="AlphaFoldDB" id="A0A9P6WRF1"/>
<feature type="compositionally biased region" description="Polar residues" evidence="4">
    <location>
        <begin position="64"/>
        <end position="80"/>
    </location>
</feature>
<organism evidence="5 6">
    <name type="scientific">Pichia californica</name>
    <dbReference type="NCBI Taxonomy" id="460514"/>
    <lineage>
        <taxon>Eukaryota</taxon>
        <taxon>Fungi</taxon>
        <taxon>Dikarya</taxon>
        <taxon>Ascomycota</taxon>
        <taxon>Saccharomycotina</taxon>
        <taxon>Pichiomycetes</taxon>
        <taxon>Pichiales</taxon>
        <taxon>Pichiaceae</taxon>
        <taxon>Pichia</taxon>
    </lineage>
</organism>
<dbReference type="OrthoDB" id="343623at2759"/>
<dbReference type="SMART" id="SM00384">
    <property type="entry name" value="AT_hook"/>
    <property type="match status" value="4"/>
</dbReference>
<feature type="compositionally biased region" description="Low complexity" evidence="4">
    <location>
        <begin position="135"/>
        <end position="154"/>
    </location>
</feature>
<proteinExistence type="predicted"/>
<feature type="compositionally biased region" description="Low complexity" evidence="4">
    <location>
        <begin position="342"/>
        <end position="374"/>
    </location>
</feature>
<feature type="compositionally biased region" description="Basic and acidic residues" evidence="4">
    <location>
        <begin position="491"/>
        <end position="504"/>
    </location>
</feature>
<dbReference type="Pfam" id="PF15811">
    <property type="entry name" value="SVIP"/>
    <property type="match status" value="1"/>
</dbReference>
<comment type="caution">
    <text evidence="5">The sequence shown here is derived from an EMBL/GenBank/DDBJ whole genome shotgun (WGS) entry which is preliminary data.</text>
</comment>
<dbReference type="Pfam" id="PF02178">
    <property type="entry name" value="AT_hook"/>
    <property type="match status" value="4"/>
</dbReference>
<feature type="compositionally biased region" description="Basic and acidic residues" evidence="4">
    <location>
        <begin position="273"/>
        <end position="285"/>
    </location>
</feature>
<dbReference type="EMBL" id="PUHW01000002">
    <property type="protein sequence ID" value="KAG0691342.1"/>
    <property type="molecule type" value="Genomic_DNA"/>
</dbReference>
<sequence>MTNNSDAMDPSLSMLSVMVEQSQNESDRDQIDDHDVIENDDNEVMTGIVDEDESHNKDLDDAESITSPSSNTNDLNNIDTSLQQPNLNIIGVAISKQGDFTESKTTESTSTPERSSVVEQVEPKKLSDQEGETETTATAATTATNNDNNDNNDNNVDDDSNNIISSNSIINTTTTTLVPTKNAHLTEIPSSSPDTITIVVEKKKRGRPNKNSESNVISSTTITLPIPLVNGAKRGRGRPRKYPIELRPSRPKLPPLYDDDGNVIKRKRGRPRKNPDEELDNEPKIKRPRGRPRKNPLLLNELVRQVQNANAAASNSHDIENSDLSKEDKEALIMDAIKNATDSSNSSSDSKPNNLHNSSNSTNNKLPSLNNLPNLPNISELPDIPRLSMQHNDLNNMSGLNISGMNGMNMSGMNMNMGMNSMNINSMSGMSMNLNDIGSMSGMNAPPKRTSNRINTTTTTKLPSKQSQTQIQTQAQTHTSAPATTGSGIKTETRRLGTKDEEQSKSTISVKPKPLNNDSQPTAPQSIPVSVLSTKTTDSALKPSSNTGNSAREMAALAAEKRLNEQKKKGKQGELGKKLEQEKKKNHKDYAMEDYESKNTK</sequence>
<dbReference type="InterPro" id="IPR017956">
    <property type="entry name" value="AT_hook_DNA-bd_motif"/>
</dbReference>